<reference evidence="2" key="1">
    <citation type="journal article" date="2019" name="Int. J. Syst. Evol. Microbiol.">
        <title>The Global Catalogue of Microorganisms (GCM) 10K type strain sequencing project: providing services to taxonomists for standard genome sequencing and annotation.</title>
        <authorList>
            <consortium name="The Broad Institute Genomics Platform"/>
            <consortium name="The Broad Institute Genome Sequencing Center for Infectious Disease"/>
            <person name="Wu L."/>
            <person name="Ma J."/>
        </authorList>
    </citation>
    <scope>NUCLEOTIDE SEQUENCE [LARGE SCALE GENOMIC DNA]</scope>
    <source>
        <strain evidence="2">CCUG 56756</strain>
    </source>
</reference>
<gene>
    <name evidence="1" type="ORF">ACFQ1X_09170</name>
</gene>
<proteinExistence type="predicted"/>
<dbReference type="RefSeq" id="WP_144840007.1">
    <property type="nucleotide sequence ID" value="NZ_JBHTKI010000012.1"/>
</dbReference>
<sequence length="139" mass="16331">MFLVKRKYSVSDMDLKEIQTFVSKTIESMLMTKEETLNIFKRFDMVLICSMEGSYLVIDIFQLSKFTLSDQKNIQKQNIPFYTAARSINSKEETIIYLDVHKEKGLGIKNLQAFYYICELLDTMDIDVFSSQKFKCVWA</sequence>
<organism evidence="1 2">
    <name type="scientific">Metaplanococcus flavidus</name>
    <dbReference type="NCBI Taxonomy" id="569883"/>
    <lineage>
        <taxon>Bacteria</taxon>
        <taxon>Bacillati</taxon>
        <taxon>Bacillota</taxon>
        <taxon>Bacilli</taxon>
        <taxon>Bacillales</taxon>
        <taxon>Caryophanaceae</taxon>
        <taxon>Metaplanococcus</taxon>
    </lineage>
</organism>
<dbReference type="EMBL" id="JBHTKI010000012">
    <property type="protein sequence ID" value="MFD1031598.1"/>
    <property type="molecule type" value="Genomic_DNA"/>
</dbReference>
<comment type="caution">
    <text evidence="1">The sequence shown here is derived from an EMBL/GenBank/DDBJ whole genome shotgun (WGS) entry which is preliminary data.</text>
</comment>
<name>A0ABW3LAE4_9BACL</name>
<evidence type="ECO:0000313" key="2">
    <source>
        <dbReference type="Proteomes" id="UP001597109"/>
    </source>
</evidence>
<protein>
    <submittedName>
        <fullName evidence="1">Uncharacterized protein</fullName>
    </submittedName>
</protein>
<keyword evidence="2" id="KW-1185">Reference proteome</keyword>
<accession>A0ABW3LAE4</accession>
<evidence type="ECO:0000313" key="1">
    <source>
        <dbReference type="EMBL" id="MFD1031598.1"/>
    </source>
</evidence>
<dbReference type="Proteomes" id="UP001597109">
    <property type="component" value="Unassembled WGS sequence"/>
</dbReference>